<dbReference type="AlphaFoldDB" id="A0AAW2G6C3"/>
<dbReference type="Proteomes" id="UP001430953">
    <property type="component" value="Unassembled WGS sequence"/>
</dbReference>
<name>A0AAW2G6C3_9HYME</name>
<protein>
    <submittedName>
        <fullName evidence="2">Uncharacterized protein</fullName>
    </submittedName>
</protein>
<gene>
    <name evidence="2" type="ORF">PUN28_005953</name>
</gene>
<sequence length="78" mass="8742">MKFVIFTIFAIIAMAAAAFQGMQNAQAAKPKCMPLSLPCRQRDDCCRHLKCQEHANICVKETNPSEDDPRDVGPKMPY</sequence>
<accession>A0AAW2G6C3</accession>
<comment type="caution">
    <text evidence="2">The sequence shown here is derived from an EMBL/GenBank/DDBJ whole genome shotgun (WGS) entry which is preliminary data.</text>
</comment>
<keyword evidence="3" id="KW-1185">Reference proteome</keyword>
<evidence type="ECO:0000256" key="1">
    <source>
        <dbReference type="SAM" id="SignalP"/>
    </source>
</evidence>
<reference evidence="2 3" key="1">
    <citation type="submission" date="2023-03" db="EMBL/GenBank/DDBJ databases">
        <title>High recombination rates correlate with genetic variation in Cardiocondyla obscurior ants.</title>
        <authorList>
            <person name="Errbii M."/>
        </authorList>
    </citation>
    <scope>NUCLEOTIDE SEQUENCE [LARGE SCALE GENOMIC DNA]</scope>
    <source>
        <strain evidence="2">Alpha-2009</strain>
        <tissue evidence="2">Whole body</tissue>
    </source>
</reference>
<feature type="chain" id="PRO_5044025210" evidence="1">
    <location>
        <begin position="19"/>
        <end position="78"/>
    </location>
</feature>
<feature type="signal peptide" evidence="1">
    <location>
        <begin position="1"/>
        <end position="18"/>
    </location>
</feature>
<organism evidence="2 3">
    <name type="scientific">Cardiocondyla obscurior</name>
    <dbReference type="NCBI Taxonomy" id="286306"/>
    <lineage>
        <taxon>Eukaryota</taxon>
        <taxon>Metazoa</taxon>
        <taxon>Ecdysozoa</taxon>
        <taxon>Arthropoda</taxon>
        <taxon>Hexapoda</taxon>
        <taxon>Insecta</taxon>
        <taxon>Pterygota</taxon>
        <taxon>Neoptera</taxon>
        <taxon>Endopterygota</taxon>
        <taxon>Hymenoptera</taxon>
        <taxon>Apocrita</taxon>
        <taxon>Aculeata</taxon>
        <taxon>Formicoidea</taxon>
        <taxon>Formicidae</taxon>
        <taxon>Myrmicinae</taxon>
        <taxon>Cardiocondyla</taxon>
    </lineage>
</organism>
<evidence type="ECO:0000313" key="2">
    <source>
        <dbReference type="EMBL" id="KAL0123786.1"/>
    </source>
</evidence>
<proteinExistence type="predicted"/>
<dbReference type="EMBL" id="JADYXP020000005">
    <property type="protein sequence ID" value="KAL0123786.1"/>
    <property type="molecule type" value="Genomic_DNA"/>
</dbReference>
<evidence type="ECO:0000313" key="3">
    <source>
        <dbReference type="Proteomes" id="UP001430953"/>
    </source>
</evidence>
<keyword evidence="1" id="KW-0732">Signal</keyword>